<proteinExistence type="predicted"/>
<comment type="caution">
    <text evidence="1">The sequence shown here is derived from an EMBL/GenBank/DDBJ whole genome shotgun (WGS) entry which is preliminary data.</text>
</comment>
<evidence type="ECO:0000313" key="1">
    <source>
        <dbReference type="EMBL" id="MFC5024448.1"/>
    </source>
</evidence>
<dbReference type="Proteomes" id="UP001595829">
    <property type="component" value="Unassembled WGS sequence"/>
</dbReference>
<evidence type="ECO:0000313" key="2">
    <source>
        <dbReference type="Proteomes" id="UP001595829"/>
    </source>
</evidence>
<dbReference type="EMBL" id="JBHSJD010000014">
    <property type="protein sequence ID" value="MFC5024448.1"/>
    <property type="molecule type" value="Genomic_DNA"/>
</dbReference>
<dbReference type="RefSeq" id="WP_345686700.1">
    <property type="nucleotide sequence ID" value="NZ_BAABIT010000001.1"/>
</dbReference>
<organism evidence="1 2">
    <name type="scientific">Streptomyces coeruleoprunus</name>
    <dbReference type="NCBI Taxonomy" id="285563"/>
    <lineage>
        <taxon>Bacteria</taxon>
        <taxon>Bacillati</taxon>
        <taxon>Actinomycetota</taxon>
        <taxon>Actinomycetes</taxon>
        <taxon>Kitasatosporales</taxon>
        <taxon>Streptomycetaceae</taxon>
        <taxon>Streptomyces</taxon>
    </lineage>
</organism>
<reference evidence="2" key="1">
    <citation type="journal article" date="2019" name="Int. J. Syst. Evol. Microbiol.">
        <title>The Global Catalogue of Microorganisms (GCM) 10K type strain sequencing project: providing services to taxonomists for standard genome sequencing and annotation.</title>
        <authorList>
            <consortium name="The Broad Institute Genomics Platform"/>
            <consortium name="The Broad Institute Genome Sequencing Center for Infectious Disease"/>
            <person name="Wu L."/>
            <person name="Ma J."/>
        </authorList>
    </citation>
    <scope>NUCLEOTIDE SEQUENCE [LARGE SCALE GENOMIC DNA]</scope>
    <source>
        <strain evidence="2">CGMCC 4.1648</strain>
    </source>
</reference>
<keyword evidence="2" id="KW-1185">Reference proteome</keyword>
<protein>
    <submittedName>
        <fullName evidence="1">Uncharacterized protein</fullName>
    </submittedName>
</protein>
<accession>A0ABV9XJY5</accession>
<gene>
    <name evidence="1" type="ORF">ACFPM3_20170</name>
</gene>
<sequence length="59" mass="6886">MAATRKWRKAHRVRSATDRAARAAAELLDEKRCRVVDENGVRCERDAWQLGYCAMHWGR</sequence>
<name>A0ABV9XJY5_9ACTN</name>